<organism evidence="3 4">
    <name type="scientific">SAR324 cluster bacterium</name>
    <dbReference type="NCBI Taxonomy" id="2024889"/>
    <lineage>
        <taxon>Bacteria</taxon>
        <taxon>Deltaproteobacteria</taxon>
        <taxon>SAR324 cluster</taxon>
    </lineage>
</organism>
<evidence type="ECO:0000256" key="1">
    <source>
        <dbReference type="ARBA" id="ARBA00010894"/>
    </source>
</evidence>
<sequence>MQELIIALFDVADALLTVLIWAVIIRALLSWIRPDPHHILVRLLMRVTDPILMPISRLMPNLGGIDITPILAIFLIQGIQRVVLGQLLNAFLGTAGGY</sequence>
<evidence type="ECO:0000256" key="2">
    <source>
        <dbReference type="SAM" id="Phobius"/>
    </source>
</evidence>
<dbReference type="InterPro" id="IPR003425">
    <property type="entry name" value="CCB3/YggT"/>
</dbReference>
<accession>A0A2A4T4Y9</accession>
<reference evidence="4" key="1">
    <citation type="submission" date="2017-08" db="EMBL/GenBank/DDBJ databases">
        <title>A dynamic microbial community with high functional redundancy inhabits the cold, oxic subseafloor aquifer.</title>
        <authorList>
            <person name="Tully B.J."/>
            <person name="Wheat C.G."/>
            <person name="Glazer B.T."/>
            <person name="Huber J.A."/>
        </authorList>
    </citation>
    <scope>NUCLEOTIDE SEQUENCE [LARGE SCALE GENOMIC DNA]</scope>
</reference>
<dbReference type="Proteomes" id="UP000218113">
    <property type="component" value="Unassembled WGS sequence"/>
</dbReference>
<evidence type="ECO:0008006" key="5">
    <source>
        <dbReference type="Google" id="ProtNLM"/>
    </source>
</evidence>
<comment type="caution">
    <text evidence="3">The sequence shown here is derived from an EMBL/GenBank/DDBJ whole genome shotgun (WGS) entry which is preliminary data.</text>
</comment>
<proteinExistence type="inferred from homology"/>
<protein>
    <recommendedName>
        <fullName evidence="5">YggT family protein</fullName>
    </recommendedName>
</protein>
<keyword evidence="2" id="KW-0812">Transmembrane</keyword>
<dbReference type="PANTHER" id="PTHR33219:SF14">
    <property type="entry name" value="PROTEIN COFACTOR ASSEMBLY OF COMPLEX C SUBUNIT B CCB3, CHLOROPLASTIC-RELATED"/>
    <property type="match status" value="1"/>
</dbReference>
<dbReference type="EMBL" id="NVSR01000030">
    <property type="protein sequence ID" value="PCI28588.1"/>
    <property type="molecule type" value="Genomic_DNA"/>
</dbReference>
<gene>
    <name evidence="3" type="ORF">COB67_05980</name>
</gene>
<name>A0A2A4T4Y9_9DELT</name>
<dbReference type="Pfam" id="PF02325">
    <property type="entry name" value="CCB3_YggT"/>
    <property type="match status" value="1"/>
</dbReference>
<dbReference type="GO" id="GO:0016020">
    <property type="term" value="C:membrane"/>
    <property type="evidence" value="ECO:0007669"/>
    <property type="project" value="InterPro"/>
</dbReference>
<dbReference type="AlphaFoldDB" id="A0A2A4T4Y9"/>
<comment type="similarity">
    <text evidence="1">Belongs to the YggT family.</text>
</comment>
<dbReference type="PANTHER" id="PTHR33219">
    <property type="entry name" value="YLMG HOMOLOG PROTEIN 2, CHLOROPLASTIC"/>
    <property type="match status" value="1"/>
</dbReference>
<evidence type="ECO:0000313" key="3">
    <source>
        <dbReference type="EMBL" id="PCI28588.1"/>
    </source>
</evidence>
<keyword evidence="2" id="KW-1133">Transmembrane helix</keyword>
<feature type="transmembrane region" description="Helical" evidence="2">
    <location>
        <begin position="6"/>
        <end position="29"/>
    </location>
</feature>
<keyword evidence="2" id="KW-0472">Membrane</keyword>
<evidence type="ECO:0000313" key="4">
    <source>
        <dbReference type="Proteomes" id="UP000218113"/>
    </source>
</evidence>